<keyword evidence="2" id="KW-0732">Signal</keyword>
<dbReference type="Proteomes" id="UP000016426">
    <property type="component" value="Unassembled WGS sequence"/>
</dbReference>
<keyword evidence="4" id="KW-1185">Reference proteome</keyword>
<organism evidence="3 4">
    <name type="scientific">Pseudogulbenkiania ferrooxidans EGD-HP2</name>
    <dbReference type="NCBI Taxonomy" id="1388764"/>
    <lineage>
        <taxon>Bacteria</taxon>
        <taxon>Pseudomonadati</taxon>
        <taxon>Pseudomonadota</taxon>
        <taxon>Betaproteobacteria</taxon>
        <taxon>Neisseriales</taxon>
        <taxon>Chromobacteriaceae</taxon>
        <taxon>Pseudogulbenkiania</taxon>
    </lineage>
</organism>
<accession>A0ABN0N457</accession>
<evidence type="ECO:0008006" key="5">
    <source>
        <dbReference type="Google" id="ProtNLM"/>
    </source>
</evidence>
<evidence type="ECO:0000256" key="1">
    <source>
        <dbReference type="SAM" id="MobiDB-lite"/>
    </source>
</evidence>
<evidence type="ECO:0000256" key="2">
    <source>
        <dbReference type="SAM" id="SignalP"/>
    </source>
</evidence>
<reference evidence="3 4" key="1">
    <citation type="journal article" date="2013" name="Genome Announc.">
        <title>Genome Sequence of the Pigment-Producing Bacterium Pseudogulbenkiania ferrooxidans, Isolated from Loktak Lake.</title>
        <authorList>
            <person name="Puranik S."/>
            <person name="Talkal R."/>
            <person name="Qureshi A."/>
            <person name="Khardenavis A."/>
            <person name="Kapley A."/>
            <person name="Purohit H.J."/>
        </authorList>
    </citation>
    <scope>NUCLEOTIDE SEQUENCE [LARGE SCALE GENOMIC DNA]</scope>
    <source>
        <strain evidence="3 4">EGD-HP2</strain>
    </source>
</reference>
<feature type="region of interest" description="Disordered" evidence="1">
    <location>
        <begin position="92"/>
        <end position="121"/>
    </location>
</feature>
<evidence type="ECO:0000313" key="3">
    <source>
        <dbReference type="EMBL" id="ERE03401.1"/>
    </source>
</evidence>
<comment type="caution">
    <text evidence="3">The sequence shown here is derived from an EMBL/GenBank/DDBJ whole genome shotgun (WGS) entry which is preliminary data.</text>
</comment>
<dbReference type="PROSITE" id="PS51257">
    <property type="entry name" value="PROKAR_LIPOPROTEIN"/>
    <property type="match status" value="1"/>
</dbReference>
<feature type="chain" id="PRO_5046098938" description="Lipoprotein" evidence="2">
    <location>
        <begin position="22"/>
        <end position="121"/>
    </location>
</feature>
<evidence type="ECO:0000313" key="4">
    <source>
        <dbReference type="Proteomes" id="UP000016426"/>
    </source>
</evidence>
<dbReference type="RefSeq" id="WP_021478015.1">
    <property type="nucleotide sequence ID" value="NZ_AVPH01000262.1"/>
</dbReference>
<gene>
    <name evidence="3" type="ORF">O166_12320</name>
</gene>
<dbReference type="EMBL" id="AVPH01000262">
    <property type="protein sequence ID" value="ERE03401.1"/>
    <property type="molecule type" value="Genomic_DNA"/>
</dbReference>
<feature type="signal peptide" evidence="2">
    <location>
        <begin position="1"/>
        <end position="21"/>
    </location>
</feature>
<protein>
    <recommendedName>
        <fullName evidence="5">Lipoprotein</fullName>
    </recommendedName>
</protein>
<proteinExistence type="predicted"/>
<sequence>MKTLPLLIAAAIGAAALTACASPEEIHAMDQRTCSGYGFHPGTDTYANCMMKQADKRDQDMRANMQNMSHPATQPAAAPAATVIVIPAESKPKLPDCRMQDPGVTLNMDGKWEGPNCTPAR</sequence>
<name>A0ABN0N457_9NEIS</name>